<evidence type="ECO:0000256" key="2">
    <source>
        <dbReference type="ARBA" id="ARBA00022737"/>
    </source>
</evidence>
<dbReference type="PANTHER" id="PTHR14677">
    <property type="entry name" value="ARSENITE INDUCUBLE RNA ASSOCIATED PROTEIN AIP-1-RELATED"/>
    <property type="match status" value="1"/>
</dbReference>
<comment type="caution">
    <text evidence="7">The sequence shown here is derived from an EMBL/GenBank/DDBJ whole genome shotgun (WGS) entry which is preliminary data.</text>
</comment>
<dbReference type="Proteomes" id="UP000783686">
    <property type="component" value="Unassembled WGS sequence"/>
</dbReference>
<dbReference type="Proteomes" id="UP000614601">
    <property type="component" value="Unassembled WGS sequence"/>
</dbReference>
<dbReference type="GO" id="GO:0008270">
    <property type="term" value="F:zinc ion binding"/>
    <property type="evidence" value="ECO:0007669"/>
    <property type="project" value="UniProtKB-KW"/>
</dbReference>
<feature type="domain" description="AN1-type" evidence="6">
    <location>
        <begin position="5"/>
        <end position="53"/>
    </location>
</feature>
<evidence type="ECO:0000256" key="4">
    <source>
        <dbReference type="ARBA" id="ARBA00022833"/>
    </source>
</evidence>
<evidence type="ECO:0000259" key="6">
    <source>
        <dbReference type="PROSITE" id="PS51039"/>
    </source>
</evidence>
<dbReference type="OrthoDB" id="431929at2759"/>
<dbReference type="SMART" id="SM00154">
    <property type="entry name" value="ZnF_AN1"/>
    <property type="match status" value="2"/>
</dbReference>
<dbReference type="PANTHER" id="PTHR14677:SF20">
    <property type="entry name" value="ZINC FINGER AN1-TYPE CONTAINING 2A-RELATED"/>
    <property type="match status" value="1"/>
</dbReference>
<dbReference type="InterPro" id="IPR000058">
    <property type="entry name" value="Znf_AN1"/>
</dbReference>
<evidence type="ECO:0000256" key="3">
    <source>
        <dbReference type="ARBA" id="ARBA00022771"/>
    </source>
</evidence>
<dbReference type="Pfam" id="PF25403">
    <property type="entry name" value="zf-C2H2_ZFAND2"/>
    <property type="match status" value="1"/>
</dbReference>
<dbReference type="GO" id="GO:0005737">
    <property type="term" value="C:cytoplasm"/>
    <property type="evidence" value="ECO:0007669"/>
    <property type="project" value="TreeGrafter"/>
</dbReference>
<feature type="domain" description="AN1-type" evidence="6">
    <location>
        <begin position="91"/>
        <end position="139"/>
    </location>
</feature>
<evidence type="ECO:0000256" key="1">
    <source>
        <dbReference type="ARBA" id="ARBA00022723"/>
    </source>
</evidence>
<keyword evidence="1" id="KW-0479">Metal-binding</keyword>
<organism evidence="7 8">
    <name type="scientific">Bursaphelenchus okinawaensis</name>
    <dbReference type="NCBI Taxonomy" id="465554"/>
    <lineage>
        <taxon>Eukaryota</taxon>
        <taxon>Metazoa</taxon>
        <taxon>Ecdysozoa</taxon>
        <taxon>Nematoda</taxon>
        <taxon>Chromadorea</taxon>
        <taxon>Rhabditida</taxon>
        <taxon>Tylenchina</taxon>
        <taxon>Tylenchomorpha</taxon>
        <taxon>Aphelenchoidea</taxon>
        <taxon>Aphelenchoididae</taxon>
        <taxon>Bursaphelenchus</taxon>
    </lineage>
</organism>
<keyword evidence="3 5" id="KW-0863">Zinc-finger</keyword>
<dbReference type="AlphaFoldDB" id="A0A811KI88"/>
<evidence type="ECO:0000313" key="8">
    <source>
        <dbReference type="Proteomes" id="UP000614601"/>
    </source>
</evidence>
<proteinExistence type="predicted"/>
<protein>
    <recommendedName>
        <fullName evidence="6">AN1-type domain-containing protein</fullName>
    </recommendedName>
</protein>
<reference evidence="7" key="1">
    <citation type="submission" date="2020-09" db="EMBL/GenBank/DDBJ databases">
        <authorList>
            <person name="Kikuchi T."/>
        </authorList>
    </citation>
    <scope>NUCLEOTIDE SEQUENCE</scope>
    <source>
        <strain evidence="7">SH1</strain>
    </source>
</reference>
<dbReference type="SUPFAM" id="SSF118310">
    <property type="entry name" value="AN1-like Zinc finger"/>
    <property type="match status" value="2"/>
</dbReference>
<sequence>MAEFPNLGSHCAISSCNLLDFLPFKCYKCDKEFCIEHFKCDQHECGIKDVRVPVCPLCQQPVPVGKNESADMVVGQHIDNDCKSDPAQKKRTYQHRCTKKGCKKREVVQFTCPDCRNNFCVRHRHGDDHDCEGNSDPRSPVNNHDLDYELARQLQEQENRMIRRRNPPQREEQQICCIS</sequence>
<dbReference type="Gene3D" id="4.10.1110.10">
    <property type="entry name" value="AN1-like Zinc finger"/>
    <property type="match status" value="2"/>
</dbReference>
<keyword evidence="8" id="KW-1185">Reference proteome</keyword>
<evidence type="ECO:0000256" key="5">
    <source>
        <dbReference type="PROSITE-ProRule" id="PRU00449"/>
    </source>
</evidence>
<keyword evidence="4" id="KW-0862">Zinc</keyword>
<accession>A0A811KI88</accession>
<gene>
    <name evidence="7" type="ORF">BOKJ2_LOCUS5887</name>
</gene>
<dbReference type="Pfam" id="PF01428">
    <property type="entry name" value="zf-AN1"/>
    <property type="match status" value="2"/>
</dbReference>
<dbReference type="PROSITE" id="PS51039">
    <property type="entry name" value="ZF_AN1"/>
    <property type="match status" value="2"/>
</dbReference>
<keyword evidence="2" id="KW-0677">Repeat</keyword>
<evidence type="ECO:0000313" key="7">
    <source>
        <dbReference type="EMBL" id="CAD5215026.1"/>
    </source>
</evidence>
<dbReference type="InterPro" id="IPR057357">
    <property type="entry name" value="Znf-C2H2_ZFAND2A/B"/>
</dbReference>
<dbReference type="EMBL" id="CAJFCW020000003">
    <property type="protein sequence ID" value="CAG9103508.1"/>
    <property type="molecule type" value="Genomic_DNA"/>
</dbReference>
<dbReference type="EMBL" id="CAJFDH010000003">
    <property type="protein sequence ID" value="CAD5215026.1"/>
    <property type="molecule type" value="Genomic_DNA"/>
</dbReference>
<name>A0A811KI88_9BILA</name>
<dbReference type="InterPro" id="IPR035896">
    <property type="entry name" value="AN1-like_Znf"/>
</dbReference>